<dbReference type="OrthoDB" id="2102561at2759"/>
<dbReference type="Pfam" id="PF00106">
    <property type="entry name" value="adh_short"/>
    <property type="match status" value="1"/>
</dbReference>
<dbReference type="PANTHER" id="PTHR43313">
    <property type="entry name" value="SHORT-CHAIN DEHYDROGENASE/REDUCTASE FAMILY 9C"/>
    <property type="match status" value="1"/>
</dbReference>
<dbReference type="STRING" id="296587.C1E051"/>
<name>C1E051_MICCC</name>
<dbReference type="GO" id="GO:0008202">
    <property type="term" value="P:steroid metabolic process"/>
    <property type="evidence" value="ECO:0007669"/>
    <property type="project" value="TreeGrafter"/>
</dbReference>
<dbReference type="GeneID" id="8240693"/>
<reference evidence="1 2" key="1">
    <citation type="journal article" date="2009" name="Science">
        <title>Green evolution and dynamic adaptations revealed by genomes of the marine picoeukaryotes Micromonas.</title>
        <authorList>
            <person name="Worden A.Z."/>
            <person name="Lee J.H."/>
            <person name="Mock T."/>
            <person name="Rouze P."/>
            <person name="Simmons M.P."/>
            <person name="Aerts A.L."/>
            <person name="Allen A.E."/>
            <person name="Cuvelier M.L."/>
            <person name="Derelle E."/>
            <person name="Everett M.V."/>
            <person name="Foulon E."/>
            <person name="Grimwood J."/>
            <person name="Gundlach H."/>
            <person name="Henrissat B."/>
            <person name="Napoli C."/>
            <person name="McDonald S.M."/>
            <person name="Parker M.S."/>
            <person name="Rombauts S."/>
            <person name="Salamov A."/>
            <person name="Von Dassow P."/>
            <person name="Badger J.H."/>
            <person name="Coutinho P.M."/>
            <person name="Demir E."/>
            <person name="Dubchak I."/>
            <person name="Gentemann C."/>
            <person name="Eikrem W."/>
            <person name="Gready J.E."/>
            <person name="John U."/>
            <person name="Lanier W."/>
            <person name="Lindquist E.A."/>
            <person name="Lucas S."/>
            <person name="Mayer K.F."/>
            <person name="Moreau H."/>
            <person name="Not F."/>
            <person name="Otillar R."/>
            <person name="Panaud O."/>
            <person name="Pangilinan J."/>
            <person name="Paulsen I."/>
            <person name="Piegu B."/>
            <person name="Poliakov A."/>
            <person name="Robbens S."/>
            <person name="Schmutz J."/>
            <person name="Toulza E."/>
            <person name="Wyss T."/>
            <person name="Zelensky A."/>
            <person name="Zhou K."/>
            <person name="Armbrust E.V."/>
            <person name="Bhattacharya D."/>
            <person name="Goodenough U.W."/>
            <person name="Van de Peer Y."/>
            <person name="Grigoriev I.V."/>
        </authorList>
    </citation>
    <scope>NUCLEOTIDE SEQUENCE [LARGE SCALE GENOMIC DNA]</scope>
    <source>
        <strain evidence="2">RCC299 / NOUM17</strain>
    </source>
</reference>
<dbReference type="InterPro" id="IPR002347">
    <property type="entry name" value="SDR_fam"/>
</dbReference>
<proteinExistence type="predicted"/>
<sequence>MGAHRTILITGCSSGIGLDAAQALKEDGWRVFASCRKEEDCQRMKSEGYESPLIDYTKPETIERGLKEVLDATGGTLDALFNNGAYGVGGAAEDVPVGLLREIFECNFFGWHDLTCRVIKVFRNQGNHGRIIQCSSILGNVVFPMRMAYSCTKFALEAHCDALRLELKDQPGIKIVSLNVGPIRTMIREKSVPHFDKWMKPLVEQSVFRSFYEKKFMPRLYGPYKKDPFELEPEAVTKTLKHALTCERPKPRYAVTVPSHLFMFLKRVLPGWVLDWICLWGIGLWRPGKGFGLHP</sequence>
<accession>C1E051</accession>
<dbReference type="SUPFAM" id="SSF51735">
    <property type="entry name" value="NAD(P)-binding Rossmann-fold domains"/>
    <property type="match status" value="1"/>
</dbReference>
<dbReference type="GO" id="GO:0016491">
    <property type="term" value="F:oxidoreductase activity"/>
    <property type="evidence" value="ECO:0007669"/>
    <property type="project" value="TreeGrafter"/>
</dbReference>
<protein>
    <submittedName>
        <fullName evidence="1">Uncharacterized protein</fullName>
    </submittedName>
</protein>
<dbReference type="Gene3D" id="3.40.50.720">
    <property type="entry name" value="NAD(P)-binding Rossmann-like Domain"/>
    <property type="match status" value="1"/>
</dbReference>
<dbReference type="OMA" id="YWIWRGK"/>
<organism evidence="1 2">
    <name type="scientific">Micromonas commoda (strain RCC299 / NOUM17 / CCMP2709)</name>
    <name type="common">Picoplanktonic green alga</name>
    <dbReference type="NCBI Taxonomy" id="296587"/>
    <lineage>
        <taxon>Eukaryota</taxon>
        <taxon>Viridiplantae</taxon>
        <taxon>Chlorophyta</taxon>
        <taxon>Mamiellophyceae</taxon>
        <taxon>Mamiellales</taxon>
        <taxon>Mamiellaceae</taxon>
        <taxon>Micromonas</taxon>
    </lineage>
</organism>
<dbReference type="InterPro" id="IPR036291">
    <property type="entry name" value="NAD(P)-bd_dom_sf"/>
</dbReference>
<dbReference type="KEGG" id="mis:MICPUN_78644"/>
<evidence type="ECO:0000313" key="1">
    <source>
        <dbReference type="EMBL" id="ACO61241.1"/>
    </source>
</evidence>
<evidence type="ECO:0000313" key="2">
    <source>
        <dbReference type="Proteomes" id="UP000002009"/>
    </source>
</evidence>
<dbReference type="PRINTS" id="PR00081">
    <property type="entry name" value="GDHRDH"/>
</dbReference>
<dbReference type="PANTHER" id="PTHR43313:SF1">
    <property type="entry name" value="3BETA-HYDROXYSTEROID DEHYDROGENASE DHS-16"/>
    <property type="match status" value="1"/>
</dbReference>
<dbReference type="InParanoid" id="C1E051"/>
<dbReference type="EMBL" id="CP001323">
    <property type="protein sequence ID" value="ACO61241.1"/>
    <property type="molecule type" value="Genomic_DNA"/>
</dbReference>
<dbReference type="eggNOG" id="KOG1209">
    <property type="taxonomic scope" value="Eukaryota"/>
</dbReference>
<gene>
    <name evidence="1" type="ORF">MICPUN_78644</name>
</gene>
<dbReference type="AlphaFoldDB" id="C1E051"/>
<keyword evidence="2" id="KW-1185">Reference proteome</keyword>
<dbReference type="Proteomes" id="UP000002009">
    <property type="component" value="Chromosome 2"/>
</dbReference>
<dbReference type="RefSeq" id="XP_002499983.1">
    <property type="nucleotide sequence ID" value="XM_002499937.1"/>
</dbReference>